<dbReference type="CDD" id="cd00038">
    <property type="entry name" value="CAP_ED"/>
    <property type="match status" value="1"/>
</dbReference>
<reference evidence="7 8" key="1">
    <citation type="submission" date="2018-10" db="EMBL/GenBank/DDBJ databases">
        <title>Genome Sequence of Cohnella sp.</title>
        <authorList>
            <person name="Srinivasan S."/>
            <person name="Kim M.K."/>
        </authorList>
    </citation>
    <scope>NUCLEOTIDE SEQUENCE [LARGE SCALE GENOMIC DNA]</scope>
    <source>
        <strain evidence="7 8">18JY8-7</strain>
    </source>
</reference>
<proteinExistence type="predicted"/>
<protein>
    <submittedName>
        <fullName evidence="7">Crp/Fnr family transcriptional regulator</fullName>
    </submittedName>
</protein>
<keyword evidence="8" id="KW-1185">Reference proteome</keyword>
<dbReference type="Gene3D" id="1.10.10.10">
    <property type="entry name" value="Winged helix-like DNA-binding domain superfamily/Winged helix DNA-binding domain"/>
    <property type="match status" value="1"/>
</dbReference>
<keyword evidence="4" id="KW-0804">Transcription</keyword>
<dbReference type="PROSITE" id="PS00889">
    <property type="entry name" value="CNMP_BINDING_2"/>
    <property type="match status" value="1"/>
</dbReference>
<dbReference type="Pfam" id="PF13545">
    <property type="entry name" value="HTH_Crp_2"/>
    <property type="match status" value="1"/>
</dbReference>
<sequence length="297" mass="33513">MPIIPIELARVGMKLDKDIYSGTGMKLAVRGMVLTQNQIHVLVKYNVRILEVEAAEVPAEPAAPAPAFTGKQKETLNHVLKGIPMFESFSEEQMDLLMANFTIVKYDGRQVLFREGDPGDSFFVVLKGAIKIYINHPEGQEKTLSVCRPGDSFGELSLLDGKPRSASAQTLKKTELLVISQENFMTLLGNHFEITHTIMREIIARIRDTHQHIRDLTVFDARTRVITSLINMANRHGRRTQNAIEVELPLDLNELAQMVGVKLIELQYVLNDLEEKELIRMNAGNFVLNLQKLKANR</sequence>
<dbReference type="PROSITE" id="PS50042">
    <property type="entry name" value="CNMP_BINDING_3"/>
    <property type="match status" value="1"/>
</dbReference>
<dbReference type="Pfam" id="PF00027">
    <property type="entry name" value="cNMP_binding"/>
    <property type="match status" value="1"/>
</dbReference>
<keyword evidence="1" id="KW-0805">Transcription regulation</keyword>
<evidence type="ECO:0000259" key="6">
    <source>
        <dbReference type="PROSITE" id="PS51063"/>
    </source>
</evidence>
<dbReference type="SMART" id="SM00100">
    <property type="entry name" value="cNMP"/>
    <property type="match status" value="1"/>
</dbReference>
<evidence type="ECO:0000256" key="4">
    <source>
        <dbReference type="ARBA" id="ARBA00023163"/>
    </source>
</evidence>
<dbReference type="Gene3D" id="2.60.120.10">
    <property type="entry name" value="Jelly Rolls"/>
    <property type="match status" value="1"/>
</dbReference>
<evidence type="ECO:0000256" key="2">
    <source>
        <dbReference type="ARBA" id="ARBA00023125"/>
    </source>
</evidence>
<dbReference type="InterPro" id="IPR012318">
    <property type="entry name" value="HTH_CRP"/>
</dbReference>
<dbReference type="InterPro" id="IPR018488">
    <property type="entry name" value="cNMP-bd_CS"/>
</dbReference>
<dbReference type="InterPro" id="IPR036388">
    <property type="entry name" value="WH-like_DNA-bd_sf"/>
</dbReference>
<dbReference type="KEGG" id="coh:EAV92_00290"/>
<dbReference type="SUPFAM" id="SSF51206">
    <property type="entry name" value="cAMP-binding domain-like"/>
    <property type="match status" value="1"/>
</dbReference>
<dbReference type="GO" id="GO:0006355">
    <property type="term" value="P:regulation of DNA-templated transcription"/>
    <property type="evidence" value="ECO:0007669"/>
    <property type="project" value="InterPro"/>
</dbReference>
<evidence type="ECO:0000256" key="3">
    <source>
        <dbReference type="ARBA" id="ARBA00023159"/>
    </source>
</evidence>
<dbReference type="Proteomes" id="UP000269097">
    <property type="component" value="Chromosome"/>
</dbReference>
<evidence type="ECO:0000256" key="1">
    <source>
        <dbReference type="ARBA" id="ARBA00023015"/>
    </source>
</evidence>
<dbReference type="SUPFAM" id="SSF46785">
    <property type="entry name" value="Winged helix' DNA-binding domain"/>
    <property type="match status" value="1"/>
</dbReference>
<dbReference type="GO" id="GO:0003677">
    <property type="term" value="F:DNA binding"/>
    <property type="evidence" value="ECO:0007669"/>
    <property type="project" value="UniProtKB-KW"/>
</dbReference>
<dbReference type="InterPro" id="IPR036390">
    <property type="entry name" value="WH_DNA-bd_sf"/>
</dbReference>
<accession>A0A3G3JSL7</accession>
<dbReference type="PRINTS" id="PR00103">
    <property type="entry name" value="CAMPKINASE"/>
</dbReference>
<keyword evidence="2" id="KW-0238">DNA-binding</keyword>
<dbReference type="InterPro" id="IPR000595">
    <property type="entry name" value="cNMP-bd_dom"/>
</dbReference>
<dbReference type="PANTHER" id="PTHR23011:SF28">
    <property type="entry name" value="CYCLIC NUCLEOTIDE-BINDING DOMAIN CONTAINING PROTEIN"/>
    <property type="match status" value="1"/>
</dbReference>
<dbReference type="EMBL" id="CP033433">
    <property type="protein sequence ID" value="AYQ71182.1"/>
    <property type="molecule type" value="Genomic_DNA"/>
</dbReference>
<evidence type="ECO:0000313" key="7">
    <source>
        <dbReference type="EMBL" id="AYQ71182.1"/>
    </source>
</evidence>
<organism evidence="7 8">
    <name type="scientific">Cohnella candidum</name>
    <dbReference type="NCBI Taxonomy" id="2674991"/>
    <lineage>
        <taxon>Bacteria</taxon>
        <taxon>Bacillati</taxon>
        <taxon>Bacillota</taxon>
        <taxon>Bacilli</taxon>
        <taxon>Bacillales</taxon>
        <taxon>Paenibacillaceae</taxon>
        <taxon>Cohnella</taxon>
    </lineage>
</organism>
<feature type="domain" description="HTH crp-type" evidence="6">
    <location>
        <begin position="219"/>
        <end position="291"/>
    </location>
</feature>
<dbReference type="PROSITE" id="PS51063">
    <property type="entry name" value="HTH_CRP_2"/>
    <property type="match status" value="1"/>
</dbReference>
<dbReference type="InterPro" id="IPR014710">
    <property type="entry name" value="RmlC-like_jellyroll"/>
</dbReference>
<dbReference type="AlphaFoldDB" id="A0A3G3JSL7"/>
<evidence type="ECO:0000313" key="8">
    <source>
        <dbReference type="Proteomes" id="UP000269097"/>
    </source>
</evidence>
<gene>
    <name evidence="7" type="ORF">EAV92_00290</name>
</gene>
<feature type="domain" description="Cyclic nucleotide-binding" evidence="5">
    <location>
        <begin position="85"/>
        <end position="205"/>
    </location>
</feature>
<keyword evidence="3" id="KW-0010">Activator</keyword>
<dbReference type="InterPro" id="IPR018490">
    <property type="entry name" value="cNMP-bd_dom_sf"/>
</dbReference>
<dbReference type="PANTHER" id="PTHR23011">
    <property type="entry name" value="CYCLIC NUCLEOTIDE-BINDING DOMAIN CONTAINING PROTEIN"/>
    <property type="match status" value="1"/>
</dbReference>
<name>A0A3G3JSL7_9BACL</name>
<evidence type="ECO:0000259" key="5">
    <source>
        <dbReference type="PROSITE" id="PS50042"/>
    </source>
</evidence>
<dbReference type="RefSeq" id="WP_123039246.1">
    <property type="nucleotide sequence ID" value="NZ_CP033433.1"/>
</dbReference>